<dbReference type="SMART" id="SM00829">
    <property type="entry name" value="PKS_ER"/>
    <property type="match status" value="1"/>
</dbReference>
<evidence type="ECO:0000313" key="4">
    <source>
        <dbReference type="Proteomes" id="UP000798602"/>
    </source>
</evidence>
<keyword evidence="1" id="KW-0521">NADP</keyword>
<dbReference type="InterPro" id="IPR051603">
    <property type="entry name" value="Zinc-ADH_QOR/CCCR"/>
</dbReference>
<sequence>MKAIQYQNFGASDVIAFNNIPQPTIATADDVLIQVKAASVNPLDIKIRLGYMQQMRPVQLPFIPGLDAAGIVVAVGENVQKFKVGDEVMAVTMANAYAEFVIANQYFVSHKPTNISFEEATSLAVNIGTAESILFTEGKLEAGQRVLIQGAAGAVGATMVQLAKEKGLYVYATATGKGLELVKELGADEIFDYKLVDVSTLLNDIDLVADCAGGPTQVKLFEVVKKGGKLLSIAQPPSQELAQMHNIEARFISSDLSSKNLENGLMLVKDGKLKPFVTKLFKLEEAAQAQDFLSNGGVNGKVVLKIE</sequence>
<dbReference type="InterPro" id="IPR020843">
    <property type="entry name" value="ER"/>
</dbReference>
<dbReference type="InterPro" id="IPR036291">
    <property type="entry name" value="NAD(P)-bd_dom_sf"/>
</dbReference>
<dbReference type="RefSeq" id="WP_166537763.1">
    <property type="nucleotide sequence ID" value="NZ_JAABLM010000018.1"/>
</dbReference>
<dbReference type="Gene3D" id="3.40.50.720">
    <property type="entry name" value="NAD(P)-binding Rossmann-like Domain"/>
    <property type="match status" value="1"/>
</dbReference>
<dbReference type="Pfam" id="PF08240">
    <property type="entry name" value="ADH_N"/>
    <property type="match status" value="1"/>
</dbReference>
<dbReference type="CDD" id="cd05289">
    <property type="entry name" value="MDR_like_2"/>
    <property type="match status" value="1"/>
</dbReference>
<dbReference type="Gene3D" id="3.90.180.10">
    <property type="entry name" value="Medium-chain alcohol dehydrogenases, catalytic domain"/>
    <property type="match status" value="1"/>
</dbReference>
<dbReference type="InterPro" id="IPR013154">
    <property type="entry name" value="ADH-like_N"/>
</dbReference>
<dbReference type="PANTHER" id="PTHR44154">
    <property type="entry name" value="QUINONE OXIDOREDUCTASE"/>
    <property type="match status" value="1"/>
</dbReference>
<dbReference type="PANTHER" id="PTHR44154:SF1">
    <property type="entry name" value="QUINONE OXIDOREDUCTASE"/>
    <property type="match status" value="1"/>
</dbReference>
<protein>
    <submittedName>
        <fullName evidence="3">Zinc-binding dehydrogenase</fullName>
    </submittedName>
</protein>
<dbReference type="InterPro" id="IPR011032">
    <property type="entry name" value="GroES-like_sf"/>
</dbReference>
<comment type="caution">
    <text evidence="3">The sequence shown here is derived from an EMBL/GenBank/DDBJ whole genome shotgun (WGS) entry which is preliminary data.</text>
</comment>
<dbReference type="EMBL" id="JAABLM010000018">
    <property type="protein sequence ID" value="NBL65942.1"/>
    <property type="molecule type" value="Genomic_DNA"/>
</dbReference>
<proteinExistence type="predicted"/>
<evidence type="ECO:0000259" key="2">
    <source>
        <dbReference type="SMART" id="SM00829"/>
    </source>
</evidence>
<dbReference type="SUPFAM" id="SSF51735">
    <property type="entry name" value="NAD(P)-binding Rossmann-fold domains"/>
    <property type="match status" value="1"/>
</dbReference>
<gene>
    <name evidence="3" type="ORF">GV828_12095</name>
</gene>
<dbReference type="Proteomes" id="UP000798602">
    <property type="component" value="Unassembled WGS sequence"/>
</dbReference>
<keyword evidence="4" id="KW-1185">Reference proteome</keyword>
<organism evidence="3 4">
    <name type="scientific">Flavobacterium ichthyis</name>
    <dbReference type="NCBI Taxonomy" id="2698827"/>
    <lineage>
        <taxon>Bacteria</taxon>
        <taxon>Pseudomonadati</taxon>
        <taxon>Bacteroidota</taxon>
        <taxon>Flavobacteriia</taxon>
        <taxon>Flavobacteriales</taxon>
        <taxon>Flavobacteriaceae</taxon>
        <taxon>Flavobacterium</taxon>
    </lineage>
</organism>
<feature type="domain" description="Enoyl reductase (ER)" evidence="2">
    <location>
        <begin position="10"/>
        <end position="304"/>
    </location>
</feature>
<evidence type="ECO:0000313" key="3">
    <source>
        <dbReference type="EMBL" id="NBL65942.1"/>
    </source>
</evidence>
<name>A0ABW9ZAL0_9FLAO</name>
<evidence type="ECO:0000256" key="1">
    <source>
        <dbReference type="ARBA" id="ARBA00022857"/>
    </source>
</evidence>
<dbReference type="Pfam" id="PF13602">
    <property type="entry name" value="ADH_zinc_N_2"/>
    <property type="match status" value="1"/>
</dbReference>
<reference evidence="4" key="1">
    <citation type="submission" date="2020-01" db="EMBL/GenBank/DDBJ databases">
        <title>Sphingomonas sp. strain CSW-10.</title>
        <authorList>
            <person name="Chen W.-M."/>
        </authorList>
    </citation>
    <scope>NUCLEOTIDE SEQUENCE [LARGE SCALE GENOMIC DNA]</scope>
    <source>
        <strain evidence="4">NST-5</strain>
    </source>
</reference>
<dbReference type="SUPFAM" id="SSF50129">
    <property type="entry name" value="GroES-like"/>
    <property type="match status" value="1"/>
</dbReference>
<accession>A0ABW9ZAL0</accession>